<proteinExistence type="predicted"/>
<reference evidence="1 2" key="1">
    <citation type="journal article" date="2015" name="Nature">
        <title>rRNA introns, odd ribosomes, and small enigmatic genomes across a large radiation of phyla.</title>
        <authorList>
            <person name="Brown C.T."/>
            <person name="Hug L.A."/>
            <person name="Thomas B.C."/>
            <person name="Sharon I."/>
            <person name="Castelle C.J."/>
            <person name="Singh A."/>
            <person name="Wilkins M.J."/>
            <person name="Williams K.H."/>
            <person name="Banfield J.F."/>
        </authorList>
    </citation>
    <scope>NUCLEOTIDE SEQUENCE [LARGE SCALE GENOMIC DNA]</scope>
</reference>
<comment type="caution">
    <text evidence="1">The sequence shown here is derived from an EMBL/GenBank/DDBJ whole genome shotgun (WGS) entry which is preliminary data.</text>
</comment>
<protein>
    <recommendedName>
        <fullName evidence="3">DUF3800 domain-containing protein</fullName>
    </recommendedName>
</protein>
<accession>A0A0G1J397</accession>
<sequence length="211" mass="24884">MPLAMLIFMDESGDTGFKLKTASSRYFVLTIVIFDNLESAAEANEAINELHRELKFPHNKEFKFSTGTSNKYKTVFLNKLSKFDFRYRTIVIDKEKLAQREPSNPEESLYMLVTDQLFLRAQGRVKNASLFVDRTAQSKAFIQKFNRYLKKKLNTDMNKLIGEIRHRDSKSNNLLQLADMVCGAIYRKYNKKDDSFYKMIRKREEDLWKPY</sequence>
<organism evidence="1 2">
    <name type="scientific">Candidatus Woesebacteria bacterium GW2011_GWA2_44_33</name>
    <dbReference type="NCBI Taxonomy" id="1618564"/>
    <lineage>
        <taxon>Bacteria</taxon>
        <taxon>Candidatus Woeseibacteriota</taxon>
    </lineage>
</organism>
<dbReference type="InterPro" id="IPR024524">
    <property type="entry name" value="DUF3800"/>
</dbReference>
<evidence type="ECO:0000313" key="1">
    <source>
        <dbReference type="EMBL" id="KKT65818.1"/>
    </source>
</evidence>
<gene>
    <name evidence="1" type="ORF">UW60_C0034G0004</name>
</gene>
<evidence type="ECO:0008006" key="3">
    <source>
        <dbReference type="Google" id="ProtNLM"/>
    </source>
</evidence>
<dbReference type="Pfam" id="PF12686">
    <property type="entry name" value="DUF3800"/>
    <property type="match status" value="1"/>
</dbReference>
<dbReference type="EMBL" id="LCIY01000034">
    <property type="protein sequence ID" value="KKT65818.1"/>
    <property type="molecule type" value="Genomic_DNA"/>
</dbReference>
<dbReference type="AlphaFoldDB" id="A0A0G1J397"/>
<dbReference type="PATRIC" id="fig|1618564.3.peg.797"/>
<dbReference type="Proteomes" id="UP000034826">
    <property type="component" value="Unassembled WGS sequence"/>
</dbReference>
<evidence type="ECO:0000313" key="2">
    <source>
        <dbReference type="Proteomes" id="UP000034826"/>
    </source>
</evidence>
<name>A0A0G1J397_9BACT</name>